<evidence type="ECO:0000256" key="1">
    <source>
        <dbReference type="ARBA" id="ARBA00005820"/>
    </source>
</evidence>
<dbReference type="eggNOG" id="COG3391">
    <property type="taxonomic scope" value="Bacteria"/>
</dbReference>
<feature type="repeat" description="WD" evidence="7">
    <location>
        <begin position="1062"/>
        <end position="1094"/>
    </location>
</feature>
<dbReference type="PROSITE" id="PS51755">
    <property type="entry name" value="OMPR_PHOB"/>
    <property type="match status" value="1"/>
</dbReference>
<dbReference type="GO" id="GO:0003677">
    <property type="term" value="F:DNA binding"/>
    <property type="evidence" value="ECO:0007669"/>
    <property type="project" value="UniProtKB-UniRule"/>
</dbReference>
<dbReference type="SUPFAM" id="SSF50978">
    <property type="entry name" value="WD40 repeat-like"/>
    <property type="match status" value="1"/>
</dbReference>
<evidence type="ECO:0000256" key="6">
    <source>
        <dbReference type="ARBA" id="ARBA00023163"/>
    </source>
</evidence>
<reference evidence="10 11" key="1">
    <citation type="journal article" date="2012" name="J. Bacteriol.">
        <title>Genome Sequence of Radiation-Resistant Modestobacter marinus Strain BC501, a Representative Actinobacterium That Thrives on Calcareous Stone Surfaces.</title>
        <authorList>
            <person name="Normand P."/>
            <person name="Gury J."/>
            <person name="Pujic P."/>
            <person name="Chouaia B."/>
            <person name="Crotti E."/>
            <person name="Brusetti L."/>
            <person name="Daffonchio D."/>
            <person name="Vacherie B."/>
            <person name="Barbe V."/>
            <person name="Medigue C."/>
            <person name="Calteau A."/>
            <person name="Ghodhbane-Gtari F."/>
            <person name="Essoussi I."/>
            <person name="Nouioui I."/>
            <person name="Abbassi-Ghozzi I."/>
            <person name="Gtari M."/>
        </authorList>
    </citation>
    <scope>NUCLEOTIDE SEQUENCE [LARGE SCALE GENOMIC DNA]</scope>
    <source>
        <strain evidence="11">BC 501</strain>
    </source>
</reference>
<feature type="repeat" description="WD" evidence="7">
    <location>
        <begin position="1345"/>
        <end position="1386"/>
    </location>
</feature>
<evidence type="ECO:0000313" key="11">
    <source>
        <dbReference type="Proteomes" id="UP000006461"/>
    </source>
</evidence>
<dbReference type="KEGG" id="mmar:MODMU_4784"/>
<dbReference type="InterPro" id="IPR001867">
    <property type="entry name" value="OmpR/PhoB-type_DNA-bd"/>
</dbReference>
<dbReference type="SUPFAM" id="SSF52540">
    <property type="entry name" value="P-loop containing nucleoside triphosphate hydrolases"/>
    <property type="match status" value="1"/>
</dbReference>
<dbReference type="CDD" id="cd15831">
    <property type="entry name" value="BTAD"/>
    <property type="match status" value="1"/>
</dbReference>
<dbReference type="OMA" id="IAWHESD"/>
<dbReference type="Pfam" id="PF03704">
    <property type="entry name" value="BTAD"/>
    <property type="match status" value="1"/>
</dbReference>
<dbReference type="Gene3D" id="1.10.10.10">
    <property type="entry name" value="Winged helix-like DNA-binding domain superfamily/Winged helix DNA-binding domain"/>
    <property type="match status" value="1"/>
</dbReference>
<dbReference type="Gene3D" id="1.25.40.10">
    <property type="entry name" value="Tetratricopeptide repeat domain"/>
    <property type="match status" value="1"/>
</dbReference>
<dbReference type="SMART" id="SM01043">
    <property type="entry name" value="BTAD"/>
    <property type="match status" value="1"/>
</dbReference>
<feature type="domain" description="OmpR/PhoB-type" evidence="9">
    <location>
        <begin position="1"/>
        <end position="98"/>
    </location>
</feature>
<dbReference type="STRING" id="477641.MODMU_4784"/>
<dbReference type="InterPro" id="IPR019775">
    <property type="entry name" value="WD40_repeat_CS"/>
</dbReference>
<evidence type="ECO:0000256" key="7">
    <source>
        <dbReference type="PROSITE-ProRule" id="PRU00221"/>
    </source>
</evidence>
<comment type="similarity">
    <text evidence="1">Belongs to the AfsR/DnrI/RedD regulatory family.</text>
</comment>
<dbReference type="InterPro" id="IPR016032">
    <property type="entry name" value="Sig_transdc_resp-reg_C-effctor"/>
</dbReference>
<dbReference type="PANTHER" id="PTHR35807">
    <property type="entry name" value="TRANSCRIPTIONAL REGULATOR REDD-RELATED"/>
    <property type="match status" value="1"/>
</dbReference>
<dbReference type="eggNOG" id="COG2319">
    <property type="taxonomic scope" value="Bacteria"/>
</dbReference>
<accession>I4F3F2</accession>
<dbReference type="SMART" id="SM00862">
    <property type="entry name" value="Trans_reg_C"/>
    <property type="match status" value="1"/>
</dbReference>
<feature type="repeat" description="WD" evidence="7">
    <location>
        <begin position="1016"/>
        <end position="1050"/>
    </location>
</feature>
<dbReference type="EMBL" id="FO203431">
    <property type="protein sequence ID" value="CCH90165.1"/>
    <property type="molecule type" value="Genomic_DNA"/>
</dbReference>
<dbReference type="OrthoDB" id="134501at2"/>
<dbReference type="SUPFAM" id="SSF46894">
    <property type="entry name" value="C-terminal effector domain of the bipartite response regulators"/>
    <property type="match status" value="1"/>
</dbReference>
<dbReference type="InterPro" id="IPR011990">
    <property type="entry name" value="TPR-like_helical_dom_sf"/>
</dbReference>
<protein>
    <submittedName>
        <fullName evidence="10">Transcriptional regulator putative WD40-repeat-containing domains</fullName>
    </submittedName>
</protein>
<dbReference type="GO" id="GO:0005829">
    <property type="term" value="C:cytosol"/>
    <property type="evidence" value="ECO:0007669"/>
    <property type="project" value="UniProtKB-ARBA"/>
</dbReference>
<dbReference type="SUPFAM" id="SSF69322">
    <property type="entry name" value="Tricorn protease domain 2"/>
    <property type="match status" value="1"/>
</dbReference>
<keyword evidence="5 8" id="KW-0238">DNA-binding</keyword>
<dbReference type="Pfam" id="PF00400">
    <property type="entry name" value="WD40"/>
    <property type="match status" value="3"/>
</dbReference>
<dbReference type="InterPro" id="IPR015943">
    <property type="entry name" value="WD40/YVTN_repeat-like_dom_sf"/>
</dbReference>
<dbReference type="InterPro" id="IPR036388">
    <property type="entry name" value="WH-like_DNA-bd_sf"/>
</dbReference>
<evidence type="ECO:0000256" key="8">
    <source>
        <dbReference type="PROSITE-ProRule" id="PRU01091"/>
    </source>
</evidence>
<dbReference type="GO" id="GO:0006355">
    <property type="term" value="P:regulation of DNA-templated transcription"/>
    <property type="evidence" value="ECO:0007669"/>
    <property type="project" value="InterPro"/>
</dbReference>
<dbReference type="InterPro" id="IPR027417">
    <property type="entry name" value="P-loop_NTPase"/>
</dbReference>
<keyword evidence="6" id="KW-0804">Transcription</keyword>
<dbReference type="InterPro" id="IPR051677">
    <property type="entry name" value="AfsR-DnrI-RedD_regulator"/>
</dbReference>
<dbReference type="Gene3D" id="2.130.10.10">
    <property type="entry name" value="YVTN repeat-like/Quinoprotein amine dehydrogenase"/>
    <property type="match status" value="3"/>
</dbReference>
<evidence type="ECO:0000259" key="9">
    <source>
        <dbReference type="PROSITE" id="PS51755"/>
    </source>
</evidence>
<dbReference type="eggNOG" id="COG3629">
    <property type="taxonomic scope" value="Bacteria"/>
</dbReference>
<feature type="DNA-binding region" description="OmpR/PhoB-type" evidence="8">
    <location>
        <begin position="1"/>
        <end position="98"/>
    </location>
</feature>
<evidence type="ECO:0000313" key="10">
    <source>
        <dbReference type="EMBL" id="CCH90165.1"/>
    </source>
</evidence>
<keyword evidence="3" id="KW-0677">Repeat</keyword>
<keyword evidence="11" id="KW-1185">Reference proteome</keyword>
<dbReference type="Pfam" id="PF00486">
    <property type="entry name" value="Trans_reg_C"/>
    <property type="match status" value="1"/>
</dbReference>
<evidence type="ECO:0000256" key="5">
    <source>
        <dbReference type="ARBA" id="ARBA00023125"/>
    </source>
</evidence>
<dbReference type="InterPro" id="IPR001680">
    <property type="entry name" value="WD40_rpt"/>
</dbReference>
<dbReference type="SMART" id="SM00320">
    <property type="entry name" value="WD40"/>
    <property type="match status" value="4"/>
</dbReference>
<evidence type="ECO:0000256" key="4">
    <source>
        <dbReference type="ARBA" id="ARBA00023015"/>
    </source>
</evidence>
<evidence type="ECO:0000256" key="3">
    <source>
        <dbReference type="ARBA" id="ARBA00022737"/>
    </source>
</evidence>
<dbReference type="Proteomes" id="UP000006461">
    <property type="component" value="Chromosome"/>
</dbReference>
<keyword evidence="4" id="KW-0805">Transcription regulation</keyword>
<organism evidence="10 11">
    <name type="scientific">Modestobacter italicus (strain DSM 44449 / CECT 9708 / BC 501)</name>
    <dbReference type="NCBI Taxonomy" id="2732864"/>
    <lineage>
        <taxon>Bacteria</taxon>
        <taxon>Bacillati</taxon>
        <taxon>Actinomycetota</taxon>
        <taxon>Actinomycetes</taxon>
        <taxon>Geodermatophilales</taxon>
        <taxon>Geodermatophilaceae</taxon>
        <taxon>Modestobacter</taxon>
    </lineage>
</organism>
<evidence type="ECO:0000256" key="2">
    <source>
        <dbReference type="ARBA" id="ARBA00022574"/>
    </source>
</evidence>
<dbReference type="GO" id="GO:0000160">
    <property type="term" value="P:phosphorelay signal transduction system"/>
    <property type="evidence" value="ECO:0007669"/>
    <property type="project" value="InterPro"/>
</dbReference>
<dbReference type="PROSITE" id="PS50082">
    <property type="entry name" value="WD_REPEATS_2"/>
    <property type="match status" value="3"/>
</dbReference>
<keyword evidence="2 7" id="KW-0853">WD repeat</keyword>
<dbReference type="Pfam" id="PF20703">
    <property type="entry name" value="nSTAND1"/>
    <property type="match status" value="1"/>
</dbReference>
<dbReference type="SUPFAM" id="SSF48452">
    <property type="entry name" value="TPR-like"/>
    <property type="match status" value="1"/>
</dbReference>
<dbReference type="HOGENOM" id="CLU_002352_0_2_11"/>
<dbReference type="PROSITE" id="PS00678">
    <property type="entry name" value="WD_REPEATS_1"/>
    <property type="match status" value="1"/>
</dbReference>
<gene>
    <name evidence="10" type="ordered locus">MODMU_4784</name>
</gene>
<dbReference type="PANTHER" id="PTHR35807:SF1">
    <property type="entry name" value="TRANSCRIPTIONAL REGULATOR REDD"/>
    <property type="match status" value="1"/>
</dbReference>
<name>I4F3F2_MODI5</name>
<dbReference type="PROSITE" id="PS50294">
    <property type="entry name" value="WD_REPEATS_REGION"/>
    <property type="match status" value="1"/>
</dbReference>
<proteinExistence type="inferred from homology"/>
<dbReference type="InterPro" id="IPR049052">
    <property type="entry name" value="nSTAND1"/>
</dbReference>
<dbReference type="InterPro" id="IPR036322">
    <property type="entry name" value="WD40_repeat_dom_sf"/>
</dbReference>
<dbReference type="InterPro" id="IPR005158">
    <property type="entry name" value="BTAD"/>
</dbReference>
<sequence length="1462" mass="152982">MRIAVLGPLEVLTDDTAPVPVPGAKERLLLAVLTAGAPEVVSVDRIVESLWDGSAPASARRSLQAHVVRLRTALEPGRPKGSTGRYVVRRGPGYALTLDRSRIDALQVVDRAARGHALLASGDATGALRELDAVVGAWRGEPYADWPDAPFAEAERARLADVRAGALAGLIEARLELGRHTEVLPELERLVAENPLREDWWRLLMLALYRGGRQADALAAGRRARALLTEEIGADPGPALRDMETAVLAQDPRLELPAGRAPPQLPDAPAHPAPCPYKGLAAYQEADAGLFHGRQRLVTGLVARLVDRSLLVVSGSSGAGKSSVVRAGLLPALAQGVLPGSGTWLPVVVTPGPRPVDVLAGLTGDPPPAAPVVLVCDQFEELWSPGADPAERTAFLDAVLALLDDGVVVRCIAVVRGDHVGRLAEHAAFAERLDAAVVLVPPLTDPELREVVREPARTVGLVADPELLDAVVADVLGEPGALPLLSTALVGTWERRLGDRLTLAGYLGAGGVAGALTRSAELAYAALDDAGREQAHHLLVRLADPGDGGALVRRPVPLRELDLDSDTGAARRAVVAAFVGRRLLAVHEDRLEVTHEALLSGWPRLAGWLEDDAAGRAVRRHLAPAARDWADGGRPDDELYRGARLSAALDWAAGADAELTPVERGFLDASRSRADEELTEARQRGDREAAARHRTRRLAGALAVVLVLALITTVLAVVARQDAQRTSLAADANRLAALSANADTLDHSLLLAAQAVRLADTPDTQDGLLAALTEHRRVEQVVRFDGYPWAVHLADRGRVAFLESGADVSVWRVGSATPPVVLDAPRDWGVGRLSDPSPTEDVLMVAGQDDDGPWLRTVAADGSTRLVADGPAIGGLPVGGAFSADGRLVHLVVAVPGDAAPDDAVPDTATGWSVTEVDVADGASRQTGVGGVFPGAVEDLAVSFADDGSSAVLWDAASAQPPLLIGMTDGRTTVATAPARPEASAGVLALPRGAAQLWADGGVTLLDGDGTAVQQLDAHDQPVRDIAVAPDGSWAVTVGDGPAVVVWDVDRTSGRWSQREELTGHGGDVVAVTVDERRVVTMSKDETVISWDMSADGGFGRSVPGLDGRWISNRPQVVEPGRLVVAPTRPGTSAGARVGEAGPETVSVEATFLDPRSGRVVDSVPVGDTLPLAFGSSVAVSPDRSLVAVTWVRGVTVLDARTREVVTTVPLPPDTVVYCAGWTPDGARLLLCAEGPVLDGAAGGLLVVDTGTWQPQPPVDVQGPAEGMATSPDDRLIALGSTLQPGIRLLDARTLDVERAVPLAVFDLVGALAFSPDGSLLAAGGDRGLLHVFDTATWRPVGEPAAVHDESLLQVEWLPDSRTVVTTGRDGTVSLFDVDRGLVRARRLPGSAVPGGGFAHLVPSPVEEVVVLSGERPGWRYPLDPAVWLSEACAVVGRDLTAAERDRYLPGRDVGPTCSDLG</sequence>